<protein>
    <submittedName>
        <fullName evidence="2">Uncharacterized protein</fullName>
    </submittedName>
</protein>
<comment type="caution">
    <text evidence="2">The sequence shown here is derived from an EMBL/GenBank/DDBJ whole genome shotgun (WGS) entry which is preliminary data.</text>
</comment>
<accession>A0AAD6UCB7</accession>
<keyword evidence="3" id="KW-1185">Reference proteome</keyword>
<dbReference type="AlphaFoldDB" id="A0AAD6UCB7"/>
<dbReference type="Proteomes" id="UP001222325">
    <property type="component" value="Unassembled WGS sequence"/>
</dbReference>
<gene>
    <name evidence="2" type="ORF">B0H15DRAFT_644957</name>
</gene>
<proteinExistence type="predicted"/>
<evidence type="ECO:0000313" key="3">
    <source>
        <dbReference type="Proteomes" id="UP001222325"/>
    </source>
</evidence>
<feature type="region of interest" description="Disordered" evidence="1">
    <location>
        <begin position="90"/>
        <end position="136"/>
    </location>
</feature>
<organism evidence="2 3">
    <name type="scientific">Mycena belliarum</name>
    <dbReference type="NCBI Taxonomy" id="1033014"/>
    <lineage>
        <taxon>Eukaryota</taxon>
        <taxon>Fungi</taxon>
        <taxon>Dikarya</taxon>
        <taxon>Basidiomycota</taxon>
        <taxon>Agaricomycotina</taxon>
        <taxon>Agaricomycetes</taxon>
        <taxon>Agaricomycetidae</taxon>
        <taxon>Agaricales</taxon>
        <taxon>Marasmiineae</taxon>
        <taxon>Mycenaceae</taxon>
        <taxon>Mycena</taxon>
    </lineage>
</organism>
<reference evidence="2" key="1">
    <citation type="submission" date="2023-03" db="EMBL/GenBank/DDBJ databases">
        <title>Massive genome expansion in bonnet fungi (Mycena s.s.) driven by repeated elements and novel gene families across ecological guilds.</title>
        <authorList>
            <consortium name="Lawrence Berkeley National Laboratory"/>
            <person name="Harder C.B."/>
            <person name="Miyauchi S."/>
            <person name="Viragh M."/>
            <person name="Kuo A."/>
            <person name="Thoen E."/>
            <person name="Andreopoulos B."/>
            <person name="Lu D."/>
            <person name="Skrede I."/>
            <person name="Drula E."/>
            <person name="Henrissat B."/>
            <person name="Morin E."/>
            <person name="Kohler A."/>
            <person name="Barry K."/>
            <person name="LaButti K."/>
            <person name="Morin E."/>
            <person name="Salamov A."/>
            <person name="Lipzen A."/>
            <person name="Mereny Z."/>
            <person name="Hegedus B."/>
            <person name="Baldrian P."/>
            <person name="Stursova M."/>
            <person name="Weitz H."/>
            <person name="Taylor A."/>
            <person name="Grigoriev I.V."/>
            <person name="Nagy L.G."/>
            <person name="Martin F."/>
            <person name="Kauserud H."/>
        </authorList>
    </citation>
    <scope>NUCLEOTIDE SEQUENCE</scope>
    <source>
        <strain evidence="2">CBHHK173m</strain>
    </source>
</reference>
<evidence type="ECO:0000313" key="2">
    <source>
        <dbReference type="EMBL" id="KAJ7098122.1"/>
    </source>
</evidence>
<dbReference type="EMBL" id="JARJCN010000009">
    <property type="protein sequence ID" value="KAJ7098122.1"/>
    <property type="molecule type" value="Genomic_DNA"/>
</dbReference>
<sequence length="156" mass="17124">MTGVIVNDRCNISVNLLANLKFAAIAHRPQLMSHPGAVRRKSLRIPSQPVQAPIPPSLLQSPHLNSPQSIFRRAVSPRVPRIDDEWLQDTVPQNGAAKPLQQETKTELARPPFSGTVSFHRPAATPSGRPVLPSFGTRSEPNLSRIVEQDGYFIGL</sequence>
<name>A0AAD6UCB7_9AGAR</name>
<evidence type="ECO:0000256" key="1">
    <source>
        <dbReference type="SAM" id="MobiDB-lite"/>
    </source>
</evidence>